<dbReference type="AlphaFoldDB" id="A0A8H6N950"/>
<sequence length="132" mass="14600">MSTANADIPMTHEDEQELANLMLLAAATYSYPPQQTSNYPQAQDAIPPIRRTHVPEPLPLKEQLSPTPNNSLLSPRQITENDKTRRVSVQESPVDCDLLSPGGISLDETIYLRAGEEQEGAFELALCIEDLK</sequence>
<feature type="compositionally biased region" description="Polar residues" evidence="1">
    <location>
        <begin position="64"/>
        <end position="78"/>
    </location>
</feature>
<accession>A0A8H6N950</accession>
<evidence type="ECO:0000256" key="1">
    <source>
        <dbReference type="SAM" id="MobiDB-lite"/>
    </source>
</evidence>
<dbReference type="Proteomes" id="UP000639643">
    <property type="component" value="Unassembled WGS sequence"/>
</dbReference>
<proteinExistence type="predicted"/>
<keyword evidence="3" id="KW-1185">Reference proteome</keyword>
<dbReference type="EMBL" id="WIGM01000481">
    <property type="protein sequence ID" value="KAF6824030.1"/>
    <property type="molecule type" value="Genomic_DNA"/>
</dbReference>
<protein>
    <submittedName>
        <fullName evidence="2">Uncharacterized protein</fullName>
    </submittedName>
</protein>
<organism evidence="2 3">
    <name type="scientific">Colletotrichum musicola</name>
    <dbReference type="NCBI Taxonomy" id="2175873"/>
    <lineage>
        <taxon>Eukaryota</taxon>
        <taxon>Fungi</taxon>
        <taxon>Dikarya</taxon>
        <taxon>Ascomycota</taxon>
        <taxon>Pezizomycotina</taxon>
        <taxon>Sordariomycetes</taxon>
        <taxon>Hypocreomycetidae</taxon>
        <taxon>Glomerellales</taxon>
        <taxon>Glomerellaceae</taxon>
        <taxon>Colletotrichum</taxon>
        <taxon>Colletotrichum orchidearum species complex</taxon>
    </lineage>
</organism>
<feature type="region of interest" description="Disordered" evidence="1">
    <location>
        <begin position="59"/>
        <end position="91"/>
    </location>
</feature>
<gene>
    <name evidence="2" type="ORF">CMUS01_10427</name>
</gene>
<evidence type="ECO:0000313" key="2">
    <source>
        <dbReference type="EMBL" id="KAF6824030.1"/>
    </source>
</evidence>
<comment type="caution">
    <text evidence="2">The sequence shown here is derived from an EMBL/GenBank/DDBJ whole genome shotgun (WGS) entry which is preliminary data.</text>
</comment>
<reference evidence="2" key="1">
    <citation type="journal article" date="2020" name="Phytopathology">
        <title>Genome Sequence Resources of Colletotrichum truncatum, C. plurivorum, C. musicola, and C. sojae: Four Species Pathogenic to Soybean (Glycine max).</title>
        <authorList>
            <person name="Rogerio F."/>
            <person name="Boufleur T.R."/>
            <person name="Ciampi-Guillardi M."/>
            <person name="Sukno S.A."/>
            <person name="Thon M.R."/>
            <person name="Massola Junior N.S."/>
            <person name="Baroncelli R."/>
        </authorList>
    </citation>
    <scope>NUCLEOTIDE SEQUENCE</scope>
    <source>
        <strain evidence="2">LFN0074</strain>
    </source>
</reference>
<evidence type="ECO:0000313" key="3">
    <source>
        <dbReference type="Proteomes" id="UP000639643"/>
    </source>
</evidence>
<name>A0A8H6N950_9PEZI</name>